<dbReference type="AlphaFoldDB" id="H1PQ04"/>
<gene>
    <name evidence="1" type="ORF">HMPREF0402_00497</name>
</gene>
<evidence type="ECO:0000313" key="1">
    <source>
        <dbReference type="EMBL" id="EHO83479.1"/>
    </source>
</evidence>
<dbReference type="RefSeq" id="WP_008695837.1">
    <property type="nucleotide sequence ID" value="NZ_KE161007.1"/>
</dbReference>
<proteinExistence type="predicted"/>
<dbReference type="Proteomes" id="UP000003233">
    <property type="component" value="Unassembled WGS sequence"/>
</dbReference>
<name>H1PQ04_9FUSO</name>
<dbReference type="BioCyc" id="FSP457404-HMP:GTSQ-498-MONOMER"/>
<comment type="caution">
    <text evidence="1">The sequence shown here is derived from an EMBL/GenBank/DDBJ whole genome shotgun (WGS) entry which is preliminary data.</text>
</comment>
<dbReference type="HOGENOM" id="CLU_3153191_0_0_0"/>
<accession>H1PQ04</accession>
<protein>
    <submittedName>
        <fullName evidence="1">Uncharacterized protein</fullName>
    </submittedName>
</protein>
<dbReference type="EMBL" id="AGWJ02000002">
    <property type="protein sequence ID" value="EHO83479.1"/>
    <property type="molecule type" value="Genomic_DNA"/>
</dbReference>
<evidence type="ECO:0000313" key="2">
    <source>
        <dbReference type="Proteomes" id="UP000003233"/>
    </source>
</evidence>
<sequence length="48" mass="5480">MATEENQVILAVVQKEITKVESSIKREKAILKNIDDLTGINFHSLRKK</sequence>
<dbReference type="PATRIC" id="fig|457404.5.peg.757"/>
<reference evidence="1 2" key="1">
    <citation type="submission" date="2012-07" db="EMBL/GenBank/DDBJ databases">
        <title>The Genome Sequence of Fusobacterium ulcerans 12_1B.</title>
        <authorList>
            <consortium name="The Broad Institute Genome Sequencing Platform"/>
            <person name="Earl A."/>
            <person name="Ward D."/>
            <person name="Feldgarden M."/>
            <person name="Gevers D."/>
            <person name="Strauss J."/>
            <person name="Ambrose C.E."/>
            <person name="Allen-Vercoe E."/>
            <person name="Walker B."/>
            <person name="Young S.K."/>
            <person name="Zeng Q."/>
            <person name="Gargeya S."/>
            <person name="Fitzgerald M."/>
            <person name="Haas B."/>
            <person name="Abouelleil A."/>
            <person name="Alvarado L."/>
            <person name="Arachchi H.M."/>
            <person name="Berlin A.M."/>
            <person name="Chapman S.B."/>
            <person name="Goldberg J."/>
            <person name="Griggs A."/>
            <person name="Gujja S."/>
            <person name="Hansen M."/>
            <person name="Howarth C."/>
            <person name="Imamovic A."/>
            <person name="Larimer J."/>
            <person name="McCowen C."/>
            <person name="Montmayeur A."/>
            <person name="Murphy C."/>
            <person name="Neiman D."/>
            <person name="Pearson M."/>
            <person name="Priest M."/>
            <person name="Roberts A."/>
            <person name="Saif S."/>
            <person name="Shea T."/>
            <person name="Sisk P."/>
            <person name="Sykes S."/>
            <person name="Wortman J."/>
            <person name="Nusbaum C."/>
            <person name="Birren B."/>
        </authorList>
    </citation>
    <scope>NUCLEOTIDE SEQUENCE [LARGE SCALE GENOMIC DNA]</scope>
    <source>
        <strain evidence="1 2">12_1B</strain>
    </source>
</reference>
<keyword evidence="2" id="KW-1185">Reference proteome</keyword>
<organism evidence="1 2">
    <name type="scientific">Fusobacterium ulcerans 12-1B</name>
    <dbReference type="NCBI Taxonomy" id="457404"/>
    <lineage>
        <taxon>Bacteria</taxon>
        <taxon>Fusobacteriati</taxon>
        <taxon>Fusobacteriota</taxon>
        <taxon>Fusobacteriia</taxon>
        <taxon>Fusobacteriales</taxon>
        <taxon>Fusobacteriaceae</taxon>
        <taxon>Fusobacterium</taxon>
    </lineage>
</organism>